<organism evidence="1">
    <name type="scientific">Spirodela intermedia</name>
    <name type="common">Intermediate duckweed</name>
    <dbReference type="NCBI Taxonomy" id="51605"/>
    <lineage>
        <taxon>Eukaryota</taxon>
        <taxon>Viridiplantae</taxon>
        <taxon>Streptophyta</taxon>
        <taxon>Embryophyta</taxon>
        <taxon>Tracheophyta</taxon>
        <taxon>Spermatophyta</taxon>
        <taxon>Magnoliopsida</taxon>
        <taxon>Liliopsida</taxon>
        <taxon>Araceae</taxon>
        <taxon>Lemnoideae</taxon>
        <taxon>Spirodela</taxon>
    </lineage>
</organism>
<name>A0A7I8JN76_SPIIN</name>
<evidence type="ECO:0000313" key="1">
    <source>
        <dbReference type="EMBL" id="CAA2632018.1"/>
    </source>
</evidence>
<gene>
    <name evidence="1" type="ORF">SI7747_15017659</name>
</gene>
<evidence type="ECO:0000313" key="2">
    <source>
        <dbReference type="Proteomes" id="UP001189122"/>
    </source>
</evidence>
<dbReference type="Proteomes" id="UP001189122">
    <property type="component" value="Unassembled WGS sequence"/>
</dbReference>
<protein>
    <submittedName>
        <fullName evidence="1">Uncharacterized protein</fullName>
    </submittedName>
</protein>
<dbReference type="EMBL" id="LR743602">
    <property type="protein sequence ID" value="CAA2632018.1"/>
    <property type="molecule type" value="Genomic_DNA"/>
</dbReference>
<dbReference type="EMBL" id="CACRZD030000015">
    <property type="protein sequence ID" value="CAA6671251.1"/>
    <property type="molecule type" value="Genomic_DNA"/>
</dbReference>
<keyword evidence="2" id="KW-1185">Reference proteome</keyword>
<proteinExistence type="predicted"/>
<dbReference type="AlphaFoldDB" id="A0A7I8JN76"/>
<accession>A0A7I8JN76</accession>
<sequence length="77" mass="8507">MKYAFLGLNRSSLVIISSSLTCDLEGRLTILDIQGISLEVIKVEIIKWLEVGIIYTISDICHMTSLGKHLEEGCNAP</sequence>
<reference evidence="1 2" key="1">
    <citation type="submission" date="2019-12" db="EMBL/GenBank/DDBJ databases">
        <authorList>
            <person name="Scholz U."/>
            <person name="Mascher M."/>
            <person name="Fiebig A."/>
        </authorList>
    </citation>
    <scope>NUCLEOTIDE SEQUENCE</scope>
</reference>